<feature type="chain" id="PRO_5042013049" evidence="10">
    <location>
        <begin position="19"/>
        <end position="467"/>
    </location>
</feature>
<dbReference type="CDD" id="cd11072">
    <property type="entry name" value="CYP71-like"/>
    <property type="match status" value="1"/>
</dbReference>
<feature type="binding site" description="axial binding residue" evidence="8">
    <location>
        <position position="407"/>
    </location>
    <ligand>
        <name>heme</name>
        <dbReference type="ChEBI" id="CHEBI:30413"/>
    </ligand>
    <ligandPart>
        <name>Fe</name>
        <dbReference type="ChEBI" id="CHEBI:18248"/>
    </ligandPart>
</feature>
<dbReference type="PROSITE" id="PS00086">
    <property type="entry name" value="CYTOCHROME_P450"/>
    <property type="match status" value="1"/>
</dbReference>
<proteinExistence type="inferred from homology"/>
<dbReference type="KEGG" id="qsa:O6P43_030522"/>
<accession>A0AAD7P895</accession>
<keyword evidence="10" id="KW-0732">Signal</keyword>
<keyword evidence="6 8" id="KW-0408">Iron</keyword>
<comment type="caution">
    <text evidence="11">The sequence shown here is derived from an EMBL/GenBank/DDBJ whole genome shotgun (WGS) entry which is preliminary data.</text>
</comment>
<dbReference type="AlphaFoldDB" id="A0AAD7P895"/>
<evidence type="ECO:0000256" key="1">
    <source>
        <dbReference type="ARBA" id="ARBA00001971"/>
    </source>
</evidence>
<dbReference type="InterPro" id="IPR036396">
    <property type="entry name" value="Cyt_P450_sf"/>
</dbReference>
<keyword evidence="5 9" id="KW-0560">Oxidoreductase</keyword>
<dbReference type="Gene3D" id="1.10.630.10">
    <property type="entry name" value="Cytochrome P450"/>
    <property type="match status" value="1"/>
</dbReference>
<evidence type="ECO:0000313" key="12">
    <source>
        <dbReference type="Proteomes" id="UP001163823"/>
    </source>
</evidence>
<name>A0AAD7P895_QUISA</name>
<evidence type="ECO:0000256" key="5">
    <source>
        <dbReference type="ARBA" id="ARBA00023002"/>
    </source>
</evidence>
<dbReference type="PANTHER" id="PTHR47955">
    <property type="entry name" value="CYTOCHROME P450 FAMILY 71 PROTEIN"/>
    <property type="match status" value="1"/>
</dbReference>
<evidence type="ECO:0000256" key="3">
    <source>
        <dbReference type="ARBA" id="ARBA00022617"/>
    </source>
</evidence>
<evidence type="ECO:0000256" key="10">
    <source>
        <dbReference type="SAM" id="SignalP"/>
    </source>
</evidence>
<dbReference type="FunFam" id="1.10.630.10:FF:000011">
    <property type="entry name" value="Cytochrome P450 83B1"/>
    <property type="match status" value="1"/>
</dbReference>
<dbReference type="PRINTS" id="PR00463">
    <property type="entry name" value="EP450I"/>
</dbReference>
<feature type="signal peptide" evidence="10">
    <location>
        <begin position="1"/>
        <end position="18"/>
    </location>
</feature>
<dbReference type="GO" id="GO:0020037">
    <property type="term" value="F:heme binding"/>
    <property type="evidence" value="ECO:0007669"/>
    <property type="project" value="InterPro"/>
</dbReference>
<evidence type="ECO:0000256" key="9">
    <source>
        <dbReference type="RuleBase" id="RU000461"/>
    </source>
</evidence>
<comment type="similarity">
    <text evidence="2 9">Belongs to the cytochrome P450 family.</text>
</comment>
<evidence type="ECO:0000313" key="11">
    <source>
        <dbReference type="EMBL" id="KAJ7945464.1"/>
    </source>
</evidence>
<evidence type="ECO:0000256" key="4">
    <source>
        <dbReference type="ARBA" id="ARBA00022723"/>
    </source>
</evidence>
<keyword evidence="12" id="KW-1185">Reference proteome</keyword>
<dbReference type="Proteomes" id="UP001163823">
    <property type="component" value="Chromosome 13"/>
</dbReference>
<keyword evidence="3 8" id="KW-0349">Heme</keyword>
<reference evidence="11" key="1">
    <citation type="journal article" date="2023" name="Science">
        <title>Elucidation of the pathway for biosynthesis of saponin adjuvants from the soapbark tree.</title>
        <authorList>
            <person name="Reed J."/>
            <person name="Orme A."/>
            <person name="El-Demerdash A."/>
            <person name="Owen C."/>
            <person name="Martin L.B.B."/>
            <person name="Misra R.C."/>
            <person name="Kikuchi S."/>
            <person name="Rejzek M."/>
            <person name="Martin A.C."/>
            <person name="Harkess A."/>
            <person name="Leebens-Mack J."/>
            <person name="Louveau T."/>
            <person name="Stephenson M.J."/>
            <person name="Osbourn A."/>
        </authorList>
    </citation>
    <scope>NUCLEOTIDE SEQUENCE</scope>
    <source>
        <strain evidence="11">S10</strain>
    </source>
</reference>
<dbReference type="Pfam" id="PF00067">
    <property type="entry name" value="p450"/>
    <property type="match status" value="2"/>
</dbReference>
<dbReference type="GO" id="GO:0004497">
    <property type="term" value="F:monooxygenase activity"/>
    <property type="evidence" value="ECO:0007669"/>
    <property type="project" value="UniProtKB-KW"/>
</dbReference>
<evidence type="ECO:0000256" key="8">
    <source>
        <dbReference type="PIRSR" id="PIRSR602401-1"/>
    </source>
</evidence>
<protein>
    <submittedName>
        <fullName evidence="11">Cytochrome P450</fullName>
    </submittedName>
</protein>
<dbReference type="GO" id="GO:0005506">
    <property type="term" value="F:iron ion binding"/>
    <property type="evidence" value="ECO:0007669"/>
    <property type="project" value="InterPro"/>
</dbReference>
<keyword evidence="4 8" id="KW-0479">Metal-binding</keyword>
<dbReference type="EMBL" id="JARAOO010000013">
    <property type="protein sequence ID" value="KAJ7945464.1"/>
    <property type="molecule type" value="Genomic_DNA"/>
</dbReference>
<evidence type="ECO:0000256" key="6">
    <source>
        <dbReference type="ARBA" id="ARBA00023004"/>
    </source>
</evidence>
<dbReference type="InterPro" id="IPR017972">
    <property type="entry name" value="Cyt_P450_CS"/>
</dbReference>
<evidence type="ECO:0000256" key="7">
    <source>
        <dbReference type="ARBA" id="ARBA00023033"/>
    </source>
</evidence>
<dbReference type="SUPFAM" id="SSF48264">
    <property type="entry name" value="Cytochrome P450"/>
    <property type="match status" value="1"/>
</dbReference>
<dbReference type="InterPro" id="IPR002401">
    <property type="entry name" value="Cyt_P450_E_grp-I"/>
</dbReference>
<sequence>MSVYILLACLILPPLVLLMKRKQNKHLPPGPPKLPIIGNLHQLGALSHRSLWKLSKKYGPVIQMHLGGVPTVIVSSSEAAKQVLKYHDIDSCSRPLLTTTGKLSYNYIDIAFVPYGNYWREMRKISVLELFSTKRVQSFRYIREQEVALLIDSISQSSLSSVTVDMSEKLVSLTASMACKSAFGKKFEGNEFDEGKFHEILLEKSFHDLDGFYQQVIDQHLKTKETKQEEEEDIIDLLLKLERNQTEVDGVRFSQNHIKAILMNLFLAGVDPGATTMIWAMTEPVRNPRVMKKAQEEIRTCVGKKGKVNEGELEQLKYLKMVVKETMRLHPPGPLLLPRETMSHFKINGYDIYPKTRVHVNIWAIGREPDVWKSPEEYIPERFEDGLIDFKGQNYELLPFGAGRRGCPGIYMGVTMVELALANLMLCFDWKLPSGMKEEDVDMEEVAGLAVYKKLPLKLVPVSYIYH</sequence>
<dbReference type="PANTHER" id="PTHR47955:SF19">
    <property type="entry name" value="CYTOCHROME P450 71A9-LIKE ISOFORM X1"/>
    <property type="match status" value="1"/>
</dbReference>
<comment type="cofactor">
    <cofactor evidence="1 8">
        <name>heme</name>
        <dbReference type="ChEBI" id="CHEBI:30413"/>
    </cofactor>
</comment>
<gene>
    <name evidence="11" type="ORF">O6P43_030522</name>
</gene>
<dbReference type="InterPro" id="IPR001128">
    <property type="entry name" value="Cyt_P450"/>
</dbReference>
<dbReference type="PRINTS" id="PR00385">
    <property type="entry name" value="P450"/>
</dbReference>
<dbReference type="GO" id="GO:0016705">
    <property type="term" value="F:oxidoreductase activity, acting on paired donors, with incorporation or reduction of molecular oxygen"/>
    <property type="evidence" value="ECO:0007669"/>
    <property type="project" value="InterPro"/>
</dbReference>
<organism evidence="11 12">
    <name type="scientific">Quillaja saponaria</name>
    <name type="common">Soap bark tree</name>
    <dbReference type="NCBI Taxonomy" id="32244"/>
    <lineage>
        <taxon>Eukaryota</taxon>
        <taxon>Viridiplantae</taxon>
        <taxon>Streptophyta</taxon>
        <taxon>Embryophyta</taxon>
        <taxon>Tracheophyta</taxon>
        <taxon>Spermatophyta</taxon>
        <taxon>Magnoliopsida</taxon>
        <taxon>eudicotyledons</taxon>
        <taxon>Gunneridae</taxon>
        <taxon>Pentapetalae</taxon>
        <taxon>rosids</taxon>
        <taxon>fabids</taxon>
        <taxon>Fabales</taxon>
        <taxon>Quillajaceae</taxon>
        <taxon>Quillaja</taxon>
    </lineage>
</organism>
<keyword evidence="7 9" id="KW-0503">Monooxygenase</keyword>
<evidence type="ECO:0000256" key="2">
    <source>
        <dbReference type="ARBA" id="ARBA00010617"/>
    </source>
</evidence>